<dbReference type="GO" id="GO:0030435">
    <property type="term" value="P:sporulation resulting in formation of a cellular spore"/>
    <property type="evidence" value="ECO:0007669"/>
    <property type="project" value="UniProtKB-KW"/>
</dbReference>
<evidence type="ECO:0000256" key="9">
    <source>
        <dbReference type="SAM" id="MobiDB-lite"/>
    </source>
</evidence>
<evidence type="ECO:0000256" key="3">
    <source>
        <dbReference type="ARBA" id="ARBA00022544"/>
    </source>
</evidence>
<evidence type="ECO:0000256" key="7">
    <source>
        <dbReference type="ARBA" id="ARBA00023316"/>
    </source>
</evidence>
<keyword evidence="3" id="KW-0309">Germination</keyword>
<evidence type="ECO:0000256" key="10">
    <source>
        <dbReference type="SAM" id="SignalP"/>
    </source>
</evidence>
<evidence type="ECO:0000256" key="2">
    <source>
        <dbReference type="ARBA" id="ARBA00018364"/>
    </source>
</evidence>
<keyword evidence="5" id="KW-0378">Hydrolase</keyword>
<name>A0A974SCI9_9BACL</name>
<gene>
    <name evidence="13" type="primary">sleB</name>
    <name evidence="13" type="ORF">JI735_27790</name>
</gene>
<feature type="domain" description="Cell wall hydrolase SleB" evidence="12">
    <location>
        <begin position="188"/>
        <end position="286"/>
    </location>
</feature>
<sequence>MKKHTQWIFAALTLALAAAPFTAILLKEPGAVYANQNNHTSVMTEGTVPEEEALPVFGTTPLKVGSSGQDVYELQGRLKHLGYYAGAIDSQFGAKTRNAVTWFQWKFGMKADGIVGAKTKLKLYNATKAWRPTEPSTSTANKTQGNGNTGASNGGNTNTAELSSGNTMGLSENDLRIMANAVYGESRGEPFEGQVAVAAVILNRVKSPNFPNTPSGVIFQPGAFTAVADGQIYLEPNEQARKAVQQALNGWDPSGGCIYYFNPKTATSKWIWSRPQVKTIGEHIFCM</sequence>
<dbReference type="RefSeq" id="WP_039834586.1">
    <property type="nucleotide sequence ID" value="NZ_CP068595.1"/>
</dbReference>
<dbReference type="Gene3D" id="1.10.10.2520">
    <property type="entry name" value="Cell wall hydrolase SleB, domain 1"/>
    <property type="match status" value="1"/>
</dbReference>
<feature type="domain" description="Peptidoglycan binding-like" evidence="11">
    <location>
        <begin position="67"/>
        <end position="120"/>
    </location>
</feature>
<dbReference type="Gene3D" id="1.10.101.10">
    <property type="entry name" value="PGBD-like superfamily/PGBD"/>
    <property type="match status" value="1"/>
</dbReference>
<keyword evidence="4 10" id="KW-0732">Signal</keyword>
<dbReference type="InterPro" id="IPR002477">
    <property type="entry name" value="Peptidoglycan-bd-like"/>
</dbReference>
<dbReference type="Gene3D" id="6.20.240.60">
    <property type="match status" value="1"/>
</dbReference>
<evidence type="ECO:0000259" key="12">
    <source>
        <dbReference type="Pfam" id="PF07486"/>
    </source>
</evidence>
<dbReference type="SUPFAM" id="SSF47090">
    <property type="entry name" value="PGBD-like"/>
    <property type="match status" value="1"/>
</dbReference>
<comment type="similarity">
    <text evidence="1">Belongs to the SleB family.</text>
</comment>
<dbReference type="InterPro" id="IPR014224">
    <property type="entry name" value="Spore_cortex_SleB"/>
</dbReference>
<dbReference type="AlphaFoldDB" id="A0A974SCI9"/>
<proteinExistence type="inferred from homology"/>
<dbReference type="Pfam" id="PF07486">
    <property type="entry name" value="Hydrolase_2"/>
    <property type="match status" value="1"/>
</dbReference>
<dbReference type="Proteomes" id="UP000595841">
    <property type="component" value="Chromosome"/>
</dbReference>
<reference evidence="13 14" key="1">
    <citation type="submission" date="2021-01" db="EMBL/GenBank/DDBJ databases">
        <title>Whole genome sequence of Paenibacillus sonchi LMG 24727 for comparative genomics.</title>
        <authorList>
            <person name="Lee G."/>
            <person name="Kim M.-J."/>
            <person name="Lim K."/>
            <person name="Shin J.-H."/>
        </authorList>
    </citation>
    <scope>NUCLEOTIDE SEQUENCE [LARGE SCALE GENOMIC DNA]</scope>
    <source>
        <strain evidence="13 14">LMG 24727</strain>
    </source>
</reference>
<dbReference type="FunFam" id="1.10.10.2520:FF:000001">
    <property type="entry name" value="Spore cortex-lytic enzyme"/>
    <property type="match status" value="1"/>
</dbReference>
<keyword evidence="6" id="KW-0749">Sporulation</keyword>
<protein>
    <recommendedName>
        <fullName evidence="2 8">Spore cortex-lytic enzyme</fullName>
    </recommendedName>
</protein>
<feature type="compositionally biased region" description="Polar residues" evidence="9">
    <location>
        <begin position="134"/>
        <end position="144"/>
    </location>
</feature>
<feature type="chain" id="PRO_5038788191" description="Spore cortex-lytic enzyme" evidence="10">
    <location>
        <begin position="24"/>
        <end position="287"/>
    </location>
</feature>
<evidence type="ECO:0000256" key="6">
    <source>
        <dbReference type="ARBA" id="ARBA00022969"/>
    </source>
</evidence>
<evidence type="ECO:0000256" key="8">
    <source>
        <dbReference type="NCBIfam" id="TIGR02869"/>
    </source>
</evidence>
<dbReference type="GO" id="GO:0016787">
    <property type="term" value="F:hydrolase activity"/>
    <property type="evidence" value="ECO:0007669"/>
    <property type="project" value="UniProtKB-KW"/>
</dbReference>
<accession>A0A974SCI9</accession>
<evidence type="ECO:0000256" key="4">
    <source>
        <dbReference type="ARBA" id="ARBA00022729"/>
    </source>
</evidence>
<dbReference type="GO" id="GO:0009847">
    <property type="term" value="P:spore germination"/>
    <property type="evidence" value="ECO:0007669"/>
    <property type="project" value="UniProtKB-UniRule"/>
</dbReference>
<dbReference type="NCBIfam" id="TIGR02869">
    <property type="entry name" value="spore_SleB"/>
    <property type="match status" value="1"/>
</dbReference>
<dbReference type="Pfam" id="PF01471">
    <property type="entry name" value="PG_binding_1"/>
    <property type="match status" value="1"/>
</dbReference>
<keyword evidence="7" id="KW-0961">Cell wall biogenesis/degradation</keyword>
<evidence type="ECO:0000313" key="14">
    <source>
        <dbReference type="Proteomes" id="UP000595841"/>
    </source>
</evidence>
<keyword evidence="14" id="KW-1185">Reference proteome</keyword>
<evidence type="ECO:0000313" key="13">
    <source>
        <dbReference type="EMBL" id="QQZ60281.1"/>
    </source>
</evidence>
<feature type="compositionally biased region" description="Low complexity" evidence="9">
    <location>
        <begin position="145"/>
        <end position="160"/>
    </location>
</feature>
<evidence type="ECO:0000256" key="1">
    <source>
        <dbReference type="ARBA" id="ARBA00007010"/>
    </source>
</evidence>
<feature type="region of interest" description="Disordered" evidence="9">
    <location>
        <begin position="130"/>
        <end position="166"/>
    </location>
</feature>
<dbReference type="GO" id="GO:0071555">
    <property type="term" value="P:cell wall organization"/>
    <property type="evidence" value="ECO:0007669"/>
    <property type="project" value="UniProtKB-KW"/>
</dbReference>
<evidence type="ECO:0000259" key="11">
    <source>
        <dbReference type="Pfam" id="PF01471"/>
    </source>
</evidence>
<dbReference type="KEGG" id="pson:JI735_27790"/>
<dbReference type="InterPro" id="IPR042047">
    <property type="entry name" value="SleB_dom1"/>
</dbReference>
<dbReference type="InterPro" id="IPR036365">
    <property type="entry name" value="PGBD-like_sf"/>
</dbReference>
<evidence type="ECO:0000256" key="5">
    <source>
        <dbReference type="ARBA" id="ARBA00022801"/>
    </source>
</evidence>
<feature type="signal peptide" evidence="10">
    <location>
        <begin position="1"/>
        <end position="23"/>
    </location>
</feature>
<dbReference type="InterPro" id="IPR036366">
    <property type="entry name" value="PGBDSf"/>
</dbReference>
<dbReference type="InterPro" id="IPR011105">
    <property type="entry name" value="Cell_wall_hydrolase_SleB"/>
</dbReference>
<dbReference type="EMBL" id="CP068595">
    <property type="protein sequence ID" value="QQZ60281.1"/>
    <property type="molecule type" value="Genomic_DNA"/>
</dbReference>
<organism evidence="13 14">
    <name type="scientific">Paenibacillus sonchi</name>
    <dbReference type="NCBI Taxonomy" id="373687"/>
    <lineage>
        <taxon>Bacteria</taxon>
        <taxon>Bacillati</taxon>
        <taxon>Bacillota</taxon>
        <taxon>Bacilli</taxon>
        <taxon>Bacillales</taxon>
        <taxon>Paenibacillaceae</taxon>
        <taxon>Paenibacillus</taxon>
        <taxon>Paenibacillus sonchi group</taxon>
    </lineage>
</organism>
<dbReference type="FunFam" id="6.20.240.60:FF:000001">
    <property type="entry name" value="Spore cortex-lytic enzyme"/>
    <property type="match status" value="1"/>
</dbReference>